<evidence type="ECO:0000313" key="1">
    <source>
        <dbReference type="EMBL" id="ARO13516.1"/>
    </source>
</evidence>
<reference evidence="1 2" key="1">
    <citation type="submission" date="2017-02" db="EMBL/GenBank/DDBJ databases">
        <title>Ketogulonicigenium robustum SPU B003 Genome sequencing and assembly.</title>
        <authorList>
            <person name="Li Y."/>
            <person name="Liu L."/>
            <person name="Wang C."/>
            <person name="Zhang M."/>
            <person name="Zhang T."/>
            <person name="Zhang Y."/>
        </authorList>
    </citation>
    <scope>NUCLEOTIDE SEQUENCE [LARGE SCALE GENOMIC DNA]</scope>
    <source>
        <strain evidence="1 2">SPU_B003</strain>
    </source>
</reference>
<proteinExistence type="predicted"/>
<dbReference type="Proteomes" id="UP000242447">
    <property type="component" value="Chromosome"/>
</dbReference>
<dbReference type="EMBL" id="CP019937">
    <property type="protein sequence ID" value="ARO13516.1"/>
    <property type="molecule type" value="Genomic_DNA"/>
</dbReference>
<sequence>MAHPWSILGYSISGVFLAATPADLAHGLEYIDDRSIFDEWNNNT</sequence>
<dbReference type="KEGG" id="kro:BVG79_00156"/>
<organism evidence="1 2">
    <name type="scientific">Ketogulonicigenium robustum</name>
    <dbReference type="NCBI Taxonomy" id="92947"/>
    <lineage>
        <taxon>Bacteria</taxon>
        <taxon>Pseudomonadati</taxon>
        <taxon>Pseudomonadota</taxon>
        <taxon>Alphaproteobacteria</taxon>
        <taxon>Rhodobacterales</taxon>
        <taxon>Roseobacteraceae</taxon>
        <taxon>Ketogulonicigenium</taxon>
    </lineage>
</organism>
<dbReference type="STRING" id="92947.BVG79_00156"/>
<accession>A0A1W6NWA8</accession>
<protein>
    <submittedName>
        <fullName evidence="1">Uncharacterized protein</fullName>
    </submittedName>
</protein>
<name>A0A1W6NWA8_9RHOB</name>
<evidence type="ECO:0000313" key="2">
    <source>
        <dbReference type="Proteomes" id="UP000242447"/>
    </source>
</evidence>
<keyword evidence="2" id="KW-1185">Reference proteome</keyword>
<dbReference type="AlphaFoldDB" id="A0A1W6NWA8"/>
<gene>
    <name evidence="1" type="ORF">BVG79_00156</name>
</gene>